<dbReference type="AlphaFoldDB" id="A0A2L0FCJ7"/>
<dbReference type="GO" id="GO:0006777">
    <property type="term" value="P:Mo-molybdopterin cofactor biosynthetic process"/>
    <property type="evidence" value="ECO:0007669"/>
    <property type="project" value="UniProtKB-KW"/>
</dbReference>
<comment type="caution">
    <text evidence="8">Lacks conserved residue(s) required for the propagation of feature annotation.</text>
</comment>
<comment type="cofactor">
    <cofactor evidence="8">
        <name>Mg(2+)</name>
        <dbReference type="ChEBI" id="CHEBI:18420"/>
    </cofactor>
</comment>
<comment type="subcellular location">
    <subcellularLocation>
        <location evidence="8">Cytoplasm</location>
    </subcellularLocation>
</comment>
<reference evidence="10 11" key="1">
    <citation type="submission" date="2015-09" db="EMBL/GenBank/DDBJ databases">
        <title>Sorangium comparison.</title>
        <authorList>
            <person name="Zaburannyi N."/>
            <person name="Bunk B."/>
            <person name="Overmann J."/>
            <person name="Mueller R."/>
        </authorList>
    </citation>
    <scope>NUCLEOTIDE SEQUENCE [LARGE SCALE GENOMIC DNA]</scope>
    <source>
        <strain evidence="10 11">So ce26</strain>
    </source>
</reference>
<dbReference type="Gene3D" id="3.90.550.10">
    <property type="entry name" value="Spore Coat Polysaccharide Biosynthesis Protein SpsA, Chain A"/>
    <property type="match status" value="1"/>
</dbReference>
<evidence type="ECO:0000256" key="6">
    <source>
        <dbReference type="ARBA" id="ARBA00023134"/>
    </source>
</evidence>
<feature type="binding site" evidence="8">
    <location>
        <position position="124"/>
    </location>
    <ligand>
        <name>GTP</name>
        <dbReference type="ChEBI" id="CHEBI:37565"/>
    </ligand>
</feature>
<dbReference type="PANTHER" id="PTHR19136:SF81">
    <property type="entry name" value="MOLYBDENUM COFACTOR GUANYLYLTRANSFERASE"/>
    <property type="match status" value="1"/>
</dbReference>
<evidence type="ECO:0000256" key="1">
    <source>
        <dbReference type="ARBA" id="ARBA00022490"/>
    </source>
</evidence>
<keyword evidence="2 8" id="KW-0808">Transferase</keyword>
<dbReference type="GO" id="GO:0005525">
    <property type="term" value="F:GTP binding"/>
    <property type="evidence" value="ECO:0007669"/>
    <property type="project" value="UniProtKB-UniRule"/>
</dbReference>
<evidence type="ECO:0000256" key="4">
    <source>
        <dbReference type="ARBA" id="ARBA00022741"/>
    </source>
</evidence>
<dbReference type="EMBL" id="CP012673">
    <property type="protein sequence ID" value="AUX49159.1"/>
    <property type="molecule type" value="Genomic_DNA"/>
</dbReference>
<evidence type="ECO:0000256" key="8">
    <source>
        <dbReference type="HAMAP-Rule" id="MF_00316"/>
    </source>
</evidence>
<keyword evidence="1 8" id="KW-0963">Cytoplasm</keyword>
<evidence type="ECO:0000256" key="5">
    <source>
        <dbReference type="ARBA" id="ARBA00022842"/>
    </source>
</evidence>
<dbReference type="HAMAP" id="MF_00316">
    <property type="entry name" value="MobA"/>
    <property type="match status" value="1"/>
</dbReference>
<dbReference type="Pfam" id="PF12804">
    <property type="entry name" value="NTP_transf_3"/>
    <property type="match status" value="1"/>
</dbReference>
<dbReference type="InterPro" id="IPR029044">
    <property type="entry name" value="Nucleotide-diphossugar_trans"/>
</dbReference>
<keyword evidence="6 8" id="KW-0342">GTP-binding</keyword>
<evidence type="ECO:0000256" key="7">
    <source>
        <dbReference type="ARBA" id="ARBA00023150"/>
    </source>
</evidence>
<organism evidence="10 11">
    <name type="scientific">Sorangium cellulosum</name>
    <name type="common">Polyangium cellulosum</name>
    <dbReference type="NCBI Taxonomy" id="56"/>
    <lineage>
        <taxon>Bacteria</taxon>
        <taxon>Pseudomonadati</taxon>
        <taxon>Myxococcota</taxon>
        <taxon>Polyangia</taxon>
        <taxon>Polyangiales</taxon>
        <taxon>Polyangiaceae</taxon>
        <taxon>Sorangium</taxon>
    </lineage>
</organism>
<comment type="domain">
    <text evidence="8">The N-terminal domain determines nucleotide recognition and specific binding, while the C-terminal domain determines the specific binding to the target protein.</text>
</comment>
<comment type="catalytic activity">
    <reaction evidence="8">
        <text>Mo-molybdopterin + GTP + H(+) = Mo-molybdopterin guanine dinucleotide + diphosphate</text>
        <dbReference type="Rhea" id="RHEA:34243"/>
        <dbReference type="ChEBI" id="CHEBI:15378"/>
        <dbReference type="ChEBI" id="CHEBI:33019"/>
        <dbReference type="ChEBI" id="CHEBI:37565"/>
        <dbReference type="ChEBI" id="CHEBI:71302"/>
        <dbReference type="ChEBI" id="CHEBI:71310"/>
        <dbReference type="EC" id="2.7.7.77"/>
    </reaction>
</comment>
<dbReference type="GO" id="GO:0005737">
    <property type="term" value="C:cytoplasm"/>
    <property type="evidence" value="ECO:0007669"/>
    <property type="project" value="UniProtKB-SubCell"/>
</dbReference>
<proteinExistence type="inferred from homology"/>
<sequence>MKQQFLRAVERGDARAAAEGGGMGRAAGLAGVVLCGGRSSRMGRPKAWLPFGGEVLLQRVVRRLAEVAWPIVVVAAPEQELPPLPEGVLVVRDPVEGRGPLQGIAVGLEAVAPHAGRAYVSSTDAPFLEPAFVRRLADLQAGGYAIAVPRAEGHHHPLGAVYACAVRGEAAALLAADRLRMSFLFERARTLVAEPELLLADPRLREADPDLRSLRNLNTPEEYAAALRELEGDTAALRELAGDAGTRGGGAGTRGGGAG</sequence>
<keyword evidence="5 8" id="KW-0460">Magnesium</keyword>
<feature type="binding site" evidence="8">
    <location>
        <position position="124"/>
    </location>
    <ligand>
        <name>Mg(2+)</name>
        <dbReference type="ChEBI" id="CHEBI:18420"/>
    </ligand>
</feature>
<feature type="binding site" evidence="8">
    <location>
        <position position="46"/>
    </location>
    <ligand>
        <name>GTP</name>
        <dbReference type="ChEBI" id="CHEBI:37565"/>
    </ligand>
</feature>
<dbReference type="PANTHER" id="PTHR19136">
    <property type="entry name" value="MOLYBDENUM COFACTOR GUANYLYLTRANSFERASE"/>
    <property type="match status" value="1"/>
</dbReference>
<evidence type="ECO:0000256" key="2">
    <source>
        <dbReference type="ARBA" id="ARBA00022679"/>
    </source>
</evidence>
<evidence type="ECO:0000313" key="10">
    <source>
        <dbReference type="EMBL" id="AUX49159.1"/>
    </source>
</evidence>
<dbReference type="CDD" id="cd02503">
    <property type="entry name" value="MobA"/>
    <property type="match status" value="1"/>
</dbReference>
<dbReference type="EC" id="2.7.7.77" evidence="8"/>
<comment type="similarity">
    <text evidence="8">Belongs to the MobA family.</text>
</comment>
<dbReference type="InterPro" id="IPR025877">
    <property type="entry name" value="MobA-like_NTP_Trfase"/>
</dbReference>
<feature type="binding site" evidence="8">
    <location>
        <begin position="34"/>
        <end position="36"/>
    </location>
    <ligand>
        <name>GTP</name>
        <dbReference type="ChEBI" id="CHEBI:37565"/>
    </ligand>
</feature>
<evidence type="ECO:0000259" key="9">
    <source>
        <dbReference type="Pfam" id="PF12804"/>
    </source>
</evidence>
<dbReference type="RefSeq" id="WP_199789540.1">
    <property type="nucleotide sequence ID" value="NZ_CP012673.1"/>
</dbReference>
<evidence type="ECO:0000256" key="3">
    <source>
        <dbReference type="ARBA" id="ARBA00022723"/>
    </source>
</evidence>
<name>A0A2L0FCJ7_SORCE</name>
<gene>
    <name evidence="8" type="primary">mobA</name>
    <name evidence="10" type="ORF">SOCE26_107040</name>
</gene>
<accession>A0A2L0FCJ7</accession>
<feature type="domain" description="MobA-like NTP transferase" evidence="9">
    <location>
        <begin position="31"/>
        <end position="181"/>
    </location>
</feature>
<keyword evidence="3 8" id="KW-0479">Metal-binding</keyword>
<keyword evidence="4 8" id="KW-0547">Nucleotide-binding</keyword>
<protein>
    <recommendedName>
        <fullName evidence="8">Probable molybdenum cofactor guanylyltransferase</fullName>
        <shortName evidence="8">MoCo guanylyltransferase</shortName>
        <ecNumber evidence="8">2.7.7.77</ecNumber>
    </recommendedName>
    <alternativeName>
        <fullName evidence="8">GTP:molybdopterin guanylyltransferase</fullName>
    </alternativeName>
    <alternativeName>
        <fullName evidence="8">Mo-MPT guanylyltransferase</fullName>
    </alternativeName>
    <alternativeName>
        <fullName evidence="8">Molybdopterin guanylyltransferase</fullName>
    </alternativeName>
    <alternativeName>
        <fullName evidence="8">Molybdopterin-guanine dinucleotide synthase</fullName>
        <shortName evidence="8">MGD synthase</shortName>
    </alternativeName>
</protein>
<comment type="function">
    <text evidence="8">Transfers a GMP moiety from GTP to Mo-molybdopterin (Mo-MPT) cofactor (Moco or molybdenum cofactor) to form Mo-molybdopterin guanine dinucleotide (Mo-MGD) cofactor.</text>
</comment>
<dbReference type="SUPFAM" id="SSF53448">
    <property type="entry name" value="Nucleotide-diphospho-sugar transferases"/>
    <property type="match status" value="1"/>
</dbReference>
<dbReference type="GO" id="GO:0061603">
    <property type="term" value="F:molybdenum cofactor guanylyltransferase activity"/>
    <property type="evidence" value="ECO:0007669"/>
    <property type="project" value="UniProtKB-EC"/>
</dbReference>
<feature type="binding site" evidence="8">
    <location>
        <position position="93"/>
    </location>
    <ligand>
        <name>GTP</name>
        <dbReference type="ChEBI" id="CHEBI:37565"/>
    </ligand>
</feature>
<keyword evidence="7 8" id="KW-0501">Molybdenum cofactor biosynthesis</keyword>
<dbReference type="GO" id="GO:0046872">
    <property type="term" value="F:metal ion binding"/>
    <property type="evidence" value="ECO:0007669"/>
    <property type="project" value="UniProtKB-KW"/>
</dbReference>
<dbReference type="Proteomes" id="UP000238348">
    <property type="component" value="Chromosome"/>
</dbReference>
<evidence type="ECO:0000313" key="11">
    <source>
        <dbReference type="Proteomes" id="UP000238348"/>
    </source>
</evidence>
<dbReference type="InterPro" id="IPR013482">
    <property type="entry name" value="Molybde_CF_guanTrfase"/>
</dbReference>